<dbReference type="SUPFAM" id="SSF51556">
    <property type="entry name" value="Metallo-dependent hydrolases"/>
    <property type="match status" value="1"/>
</dbReference>
<dbReference type="SUPFAM" id="SSF51338">
    <property type="entry name" value="Composite domain of metallo-dependent hydrolases"/>
    <property type="match status" value="1"/>
</dbReference>
<dbReference type="AlphaFoldDB" id="A0A255DJW1"/>
<dbReference type="RefSeq" id="WP_094480445.1">
    <property type="nucleotide sequence ID" value="NZ_NOZR01000010.1"/>
</dbReference>
<organism evidence="2 3">
    <name type="scientific">Mycolicibacterium sphagni</name>
    <dbReference type="NCBI Taxonomy" id="1786"/>
    <lineage>
        <taxon>Bacteria</taxon>
        <taxon>Bacillati</taxon>
        <taxon>Actinomycetota</taxon>
        <taxon>Actinomycetes</taxon>
        <taxon>Mycobacteriales</taxon>
        <taxon>Mycobacteriaceae</taxon>
        <taxon>Mycolicibacterium</taxon>
    </lineage>
</organism>
<keyword evidence="2" id="KW-0378">Hydrolase</keyword>
<dbReference type="Gene3D" id="3.10.310.70">
    <property type="match status" value="1"/>
</dbReference>
<evidence type="ECO:0000259" key="1">
    <source>
        <dbReference type="Pfam" id="PF07969"/>
    </source>
</evidence>
<dbReference type="EMBL" id="NOZR01000010">
    <property type="protein sequence ID" value="OYN78941.1"/>
    <property type="molecule type" value="Genomic_DNA"/>
</dbReference>
<accession>A0A255DJW1</accession>
<dbReference type="GO" id="GO:0016810">
    <property type="term" value="F:hydrolase activity, acting on carbon-nitrogen (but not peptide) bonds"/>
    <property type="evidence" value="ECO:0007669"/>
    <property type="project" value="InterPro"/>
</dbReference>
<dbReference type="Proteomes" id="UP000216063">
    <property type="component" value="Unassembled WGS sequence"/>
</dbReference>
<evidence type="ECO:0000313" key="3">
    <source>
        <dbReference type="Proteomes" id="UP000216063"/>
    </source>
</evidence>
<comment type="caution">
    <text evidence="2">The sequence shown here is derived from an EMBL/GenBank/DDBJ whole genome shotgun (WGS) entry which is preliminary data.</text>
</comment>
<dbReference type="Pfam" id="PF07969">
    <property type="entry name" value="Amidohydro_3"/>
    <property type="match status" value="1"/>
</dbReference>
<dbReference type="PANTHER" id="PTHR22642">
    <property type="entry name" value="IMIDAZOLONEPROPIONASE"/>
    <property type="match status" value="1"/>
</dbReference>
<dbReference type="InterPro" id="IPR032466">
    <property type="entry name" value="Metal_Hydrolase"/>
</dbReference>
<sequence>MSSTLFTGGVVWTGDGVESDALLVTDGIVRALGAQARHLADGIDCEHVDLDGGFLMPSFGDGHAHPLYGGLESVGPRVRGCGSVDEIVAAVKVYAEEHPDEEWIVGASYDGSLAPGGLFDARWLDAAVPDRPVVLRAWDYHTLWCNTAAIERAGITPDTPDPVLGEIPHRPDGSVLGTLREWGATDLVMNVMPPRDEAQRIAALGTAADYYLARGVTWVQDAWVEPGDVATYVEAARQGALRMRFNLALYADPRHFDSQIEQFAASRSAVEDAGSPLLTAQTVKFFADGVVENETGALLAPYCSGLHSHSGGAERRDSGENLGMQNWEGDSLAEAARRVDELGLQIHIHAIGDAAVRQALDAIEYVLSCNGSRDRRPVIAHVQLVDETDIGRFAALGVIPNMQPLWAQMDALMTVLTIPRLGEERADRQYQMHSLNSSGAALAFGSDWPVSSGAPLDGIAVATSRRTTDGQPEGGWTPHEIVPIDRALSSYTSAVAYQAFAENAWGRITLGSDADFVWLGRDPRAVPALELPALPIRATYLRGEPAYTATT</sequence>
<keyword evidence="3" id="KW-1185">Reference proteome</keyword>
<gene>
    <name evidence="2" type="ORF">CG716_13835</name>
</gene>
<reference evidence="2 3" key="1">
    <citation type="submission" date="2017-07" db="EMBL/GenBank/DDBJ databases">
        <title>The new phylogeny of genus Mycobacterium.</title>
        <authorList>
            <person name="Tortoli E."/>
            <person name="Trovato A."/>
            <person name="Cirillo D.M."/>
        </authorList>
    </citation>
    <scope>NUCLEOTIDE SEQUENCE [LARGE SCALE GENOMIC DNA]</scope>
    <source>
        <strain evidence="2 3">ATCC 33027</strain>
    </source>
</reference>
<feature type="domain" description="Amidohydrolase 3" evidence="1">
    <location>
        <begin position="48"/>
        <end position="547"/>
    </location>
</feature>
<dbReference type="InterPro" id="IPR033932">
    <property type="entry name" value="YtcJ-like"/>
</dbReference>
<dbReference type="OrthoDB" id="3173428at2"/>
<protein>
    <submittedName>
        <fullName evidence="2">Amidohydrolase</fullName>
    </submittedName>
</protein>
<name>A0A255DJW1_9MYCO</name>
<dbReference type="CDD" id="cd01300">
    <property type="entry name" value="YtcJ_like"/>
    <property type="match status" value="1"/>
</dbReference>
<dbReference type="InterPro" id="IPR011059">
    <property type="entry name" value="Metal-dep_hydrolase_composite"/>
</dbReference>
<proteinExistence type="predicted"/>
<dbReference type="Gene3D" id="2.30.40.10">
    <property type="entry name" value="Urease, subunit C, domain 1"/>
    <property type="match status" value="1"/>
</dbReference>
<dbReference type="InterPro" id="IPR013108">
    <property type="entry name" value="Amidohydro_3"/>
</dbReference>
<dbReference type="Gene3D" id="3.20.20.140">
    <property type="entry name" value="Metal-dependent hydrolases"/>
    <property type="match status" value="1"/>
</dbReference>
<evidence type="ECO:0000313" key="2">
    <source>
        <dbReference type="EMBL" id="OYN78941.1"/>
    </source>
</evidence>
<dbReference type="PANTHER" id="PTHR22642:SF2">
    <property type="entry name" value="PROTEIN LONG AFTER FAR-RED 3"/>
    <property type="match status" value="1"/>
</dbReference>